<feature type="domain" description="HSR" evidence="2">
    <location>
        <begin position="1"/>
        <end position="108"/>
    </location>
</feature>
<dbReference type="PANTHER" id="PTHR46386">
    <property type="entry name" value="NUCLEAR BODY PROTEIN SP140"/>
    <property type="match status" value="1"/>
</dbReference>
<dbReference type="Pfam" id="PF03172">
    <property type="entry name" value="HSR"/>
    <property type="match status" value="1"/>
</dbReference>
<proteinExistence type="predicted"/>
<reference evidence="3" key="3">
    <citation type="submission" date="2025-09" db="UniProtKB">
        <authorList>
            <consortium name="Ensembl"/>
        </authorList>
    </citation>
    <scope>IDENTIFICATION</scope>
</reference>
<dbReference type="GO" id="GO:0000977">
    <property type="term" value="F:RNA polymerase II transcription regulatory region sequence-specific DNA binding"/>
    <property type="evidence" value="ECO:0007669"/>
    <property type="project" value="Ensembl"/>
</dbReference>
<keyword evidence="4" id="KW-1185">Reference proteome</keyword>
<dbReference type="Proteomes" id="UP000007754">
    <property type="component" value="Chromosome 9"/>
</dbReference>
<reference evidence="3 4" key="1">
    <citation type="journal article" date="2010" name="Nature">
        <title>The genome of a songbird.</title>
        <authorList>
            <person name="Warren W.C."/>
            <person name="Clayton D.F."/>
            <person name="Ellegren H."/>
            <person name="Arnold A.P."/>
            <person name="Hillier L.W."/>
            <person name="Kunstner A."/>
            <person name="Searle S."/>
            <person name="White S."/>
            <person name="Vilella A.J."/>
            <person name="Fairley S."/>
            <person name="Heger A."/>
            <person name="Kong L."/>
            <person name="Ponting C.P."/>
            <person name="Jarvis E.D."/>
            <person name="Mello C.V."/>
            <person name="Minx P."/>
            <person name="Lovell P."/>
            <person name="Velho T.A."/>
            <person name="Ferris M."/>
            <person name="Balakrishnan C.N."/>
            <person name="Sinha S."/>
            <person name="Blatti C."/>
            <person name="London S.E."/>
            <person name="Li Y."/>
            <person name="Lin Y.C."/>
            <person name="George J."/>
            <person name="Sweedler J."/>
            <person name="Southey B."/>
            <person name="Gunaratne P."/>
            <person name="Watson M."/>
            <person name="Nam K."/>
            <person name="Backstrom N."/>
            <person name="Smeds L."/>
            <person name="Nabholz B."/>
            <person name="Itoh Y."/>
            <person name="Whitney O."/>
            <person name="Pfenning A.R."/>
            <person name="Howard J."/>
            <person name="Volker M."/>
            <person name="Skinner B.M."/>
            <person name="Griffin D.K."/>
            <person name="Ye L."/>
            <person name="McLaren W.M."/>
            <person name="Flicek P."/>
            <person name="Quesada V."/>
            <person name="Velasco G."/>
            <person name="Lopez-Otin C."/>
            <person name="Puente X.S."/>
            <person name="Olender T."/>
            <person name="Lancet D."/>
            <person name="Smit A.F."/>
            <person name="Hubley R."/>
            <person name="Konkel M.K."/>
            <person name="Walker J.A."/>
            <person name="Batzer M.A."/>
            <person name="Gu W."/>
            <person name="Pollock D.D."/>
            <person name="Chen L."/>
            <person name="Cheng Z."/>
            <person name="Eichler E.E."/>
            <person name="Stapley J."/>
            <person name="Slate J."/>
            <person name="Ekblom R."/>
            <person name="Birkhead T."/>
            <person name="Burke T."/>
            <person name="Burt D."/>
            <person name="Scharff C."/>
            <person name="Adam I."/>
            <person name="Richard H."/>
            <person name="Sultan M."/>
            <person name="Soldatov A."/>
            <person name="Lehrach H."/>
            <person name="Edwards S.V."/>
            <person name="Yang S.P."/>
            <person name="Li X."/>
            <person name="Graves T."/>
            <person name="Fulton L."/>
            <person name="Nelson J."/>
            <person name="Chinwalla A."/>
            <person name="Hou S."/>
            <person name="Mardis E.R."/>
            <person name="Wilson R.K."/>
        </authorList>
    </citation>
    <scope>NUCLEOTIDE SEQUENCE [LARGE SCALE GENOMIC DNA]</scope>
</reference>
<dbReference type="GO" id="GO:0005634">
    <property type="term" value="C:nucleus"/>
    <property type="evidence" value="ECO:0007669"/>
    <property type="project" value="InterPro"/>
</dbReference>
<dbReference type="InterPro" id="IPR004865">
    <property type="entry name" value="HSR_dom"/>
</dbReference>
<evidence type="ECO:0000256" key="1">
    <source>
        <dbReference type="SAM" id="MobiDB-lite"/>
    </source>
</evidence>
<dbReference type="InParanoid" id="H1A4A8"/>
<feature type="region of interest" description="Disordered" evidence="1">
    <location>
        <begin position="107"/>
        <end position="161"/>
    </location>
</feature>
<dbReference type="GO" id="GO:0042802">
    <property type="term" value="F:identical protein binding"/>
    <property type="evidence" value="ECO:0007669"/>
    <property type="project" value="Ensembl"/>
</dbReference>
<evidence type="ECO:0000259" key="2">
    <source>
        <dbReference type="PROSITE" id="PS51414"/>
    </source>
</evidence>
<dbReference type="GO" id="GO:0000981">
    <property type="term" value="F:DNA-binding transcription factor activity, RNA polymerase II-specific"/>
    <property type="evidence" value="ECO:0007669"/>
    <property type="project" value="TreeGrafter"/>
</dbReference>
<name>H1A4A8_TAEGU</name>
<feature type="region of interest" description="Disordered" evidence="1">
    <location>
        <begin position="206"/>
        <end position="236"/>
    </location>
</feature>
<dbReference type="GO" id="GO:0045182">
    <property type="term" value="F:translation regulator activity"/>
    <property type="evidence" value="ECO:0007669"/>
    <property type="project" value="InterPro"/>
</dbReference>
<dbReference type="AlphaFoldDB" id="H1A4A8"/>
<dbReference type="GO" id="GO:0006959">
    <property type="term" value="P:humoral immune response"/>
    <property type="evidence" value="ECO:0007669"/>
    <property type="project" value="InterPro"/>
</dbReference>
<dbReference type="GO" id="GO:0045944">
    <property type="term" value="P:positive regulation of transcription by RNA polymerase II"/>
    <property type="evidence" value="ECO:0007669"/>
    <property type="project" value="Ensembl"/>
</dbReference>
<protein>
    <submittedName>
        <fullName evidence="3">Autoimmune regulator</fullName>
    </submittedName>
</protein>
<evidence type="ECO:0000313" key="3">
    <source>
        <dbReference type="Ensembl" id="ENSTGUP00000017724.2"/>
    </source>
</evidence>
<dbReference type="GO" id="GO:0005737">
    <property type="term" value="C:cytoplasm"/>
    <property type="evidence" value="ECO:0007669"/>
    <property type="project" value="InterPro"/>
</dbReference>
<reference evidence="3" key="2">
    <citation type="submission" date="2025-08" db="UniProtKB">
        <authorList>
            <consortium name="Ensembl"/>
        </authorList>
    </citation>
    <scope>IDENTIFICATION</scope>
</reference>
<dbReference type="PRINTS" id="PR01711">
    <property type="entry name" value="AIREGULATOR"/>
</dbReference>
<sequence length="346" mass="37024">MAGPGSDGDLRRLLKLHRTEIAMAVDDVFPLLHGLADHDVVPDHIFKETLSRTEREGSHRAFHALLTWLLGRDTAAVRDFWAVLFKDYNLERYSRLRPLRGAFPRGKVELGRQRRGRRLSPSPTAPAPHRPQGKRKAPEERDKARTAQPAPRHSASPGMETQTAPLPAALQAVAASVQRAVAVAGGEVPVTRGSIEGILMKHVLDPSKYSSAQPPPAHFSPQIQEPPSGRGAGAASGPSTLPAWCPRCLTSPGECQGTRGCQCALPALTALLALCSGTWRCGSCVENVTEPGQLLEADLPVERPAEVLGEAARDTQPGGGEGSVCSRCCTRILTPHHCPAPSGDPR</sequence>
<feature type="compositionally biased region" description="Low complexity" evidence="1">
    <location>
        <begin position="226"/>
        <end position="236"/>
    </location>
</feature>
<dbReference type="PANTHER" id="PTHR46386:SF11">
    <property type="entry name" value="AUTOIMMUNE REGULATOR"/>
    <property type="match status" value="1"/>
</dbReference>
<dbReference type="HOGENOM" id="CLU_042233_0_0_1"/>
<dbReference type="Ensembl" id="ENSTGUT00000018127.2">
    <property type="protein sequence ID" value="ENSTGUP00000017724.2"/>
    <property type="gene ID" value="ENSTGUG00000017442.2"/>
</dbReference>
<dbReference type="GO" id="GO:0042393">
    <property type="term" value="F:histone binding"/>
    <property type="evidence" value="ECO:0007669"/>
    <property type="project" value="Ensembl"/>
</dbReference>
<dbReference type="GO" id="GO:0003682">
    <property type="term" value="F:chromatin binding"/>
    <property type="evidence" value="ECO:0007669"/>
    <property type="project" value="Ensembl"/>
</dbReference>
<dbReference type="GO" id="GO:0002509">
    <property type="term" value="P:central tolerance induction to self antigen"/>
    <property type="evidence" value="ECO:0007669"/>
    <property type="project" value="Ensembl"/>
</dbReference>
<dbReference type="GeneTree" id="ENSGT00940000161104"/>
<feature type="compositionally biased region" description="Basic and acidic residues" evidence="1">
    <location>
        <begin position="136"/>
        <end position="145"/>
    </location>
</feature>
<organism evidence="3 4">
    <name type="scientific">Taeniopygia guttata</name>
    <name type="common">Zebra finch</name>
    <name type="synonym">Poephila guttata</name>
    <dbReference type="NCBI Taxonomy" id="59729"/>
    <lineage>
        <taxon>Eukaryota</taxon>
        <taxon>Metazoa</taxon>
        <taxon>Chordata</taxon>
        <taxon>Craniata</taxon>
        <taxon>Vertebrata</taxon>
        <taxon>Euteleostomi</taxon>
        <taxon>Archelosauria</taxon>
        <taxon>Archosauria</taxon>
        <taxon>Dinosauria</taxon>
        <taxon>Saurischia</taxon>
        <taxon>Theropoda</taxon>
        <taxon>Coelurosauria</taxon>
        <taxon>Aves</taxon>
        <taxon>Neognathae</taxon>
        <taxon>Neoaves</taxon>
        <taxon>Telluraves</taxon>
        <taxon>Australaves</taxon>
        <taxon>Passeriformes</taxon>
        <taxon>Passeroidea</taxon>
        <taxon>Estrildidae</taxon>
        <taxon>Estrildinae</taxon>
        <taxon>Taeniopygia</taxon>
    </lineage>
</organism>
<dbReference type="InterPro" id="IPR008087">
    <property type="entry name" value="AIRE"/>
</dbReference>
<accession>H1A4A8</accession>
<evidence type="ECO:0000313" key="4">
    <source>
        <dbReference type="Proteomes" id="UP000007754"/>
    </source>
</evidence>
<dbReference type="GO" id="GO:0008270">
    <property type="term" value="F:zinc ion binding"/>
    <property type="evidence" value="ECO:0007669"/>
    <property type="project" value="Ensembl"/>
</dbReference>
<dbReference type="PROSITE" id="PS51414">
    <property type="entry name" value="HSR"/>
    <property type="match status" value="1"/>
</dbReference>
<dbReference type="InterPro" id="IPR043563">
    <property type="entry name" value="Sp110/Sp140/Sp140L-like"/>
</dbReference>